<dbReference type="Proteomes" id="UP001470809">
    <property type="component" value="Chromosome"/>
</dbReference>
<dbReference type="KEGG" id="yrh:AABB31_09970"/>
<evidence type="ECO:0000313" key="5">
    <source>
        <dbReference type="Proteomes" id="UP001470809"/>
    </source>
</evidence>
<dbReference type="EMBL" id="CP151767">
    <property type="protein sequence ID" value="WZU69144.1"/>
    <property type="molecule type" value="Genomic_DNA"/>
</dbReference>
<evidence type="ECO:0000256" key="1">
    <source>
        <dbReference type="ARBA" id="ARBA00004418"/>
    </source>
</evidence>
<evidence type="ECO:0000256" key="3">
    <source>
        <dbReference type="SAM" id="SignalP"/>
    </source>
</evidence>
<dbReference type="InterPro" id="IPR050490">
    <property type="entry name" value="Bact_solute-bd_prot1"/>
</dbReference>
<dbReference type="RefSeq" id="WP_342078437.1">
    <property type="nucleotide sequence ID" value="NZ_CP151767.2"/>
</dbReference>
<protein>
    <submittedName>
        <fullName evidence="4">ABC transporter substrate-binding protein</fullName>
    </submittedName>
</protein>
<dbReference type="SUPFAM" id="SSF53850">
    <property type="entry name" value="Periplasmic binding protein-like II"/>
    <property type="match status" value="1"/>
</dbReference>
<organism evidence="4 5">
    <name type="scientific">Yoonia rhodophyticola</name>
    <dbReference type="NCBI Taxonomy" id="3137370"/>
    <lineage>
        <taxon>Bacteria</taxon>
        <taxon>Pseudomonadati</taxon>
        <taxon>Pseudomonadota</taxon>
        <taxon>Alphaproteobacteria</taxon>
        <taxon>Rhodobacterales</taxon>
        <taxon>Paracoccaceae</taxon>
        <taxon>Yoonia</taxon>
    </lineage>
</organism>
<accession>A0AAN0MD55</accession>
<dbReference type="PANTHER" id="PTHR43649">
    <property type="entry name" value="ARABINOSE-BINDING PROTEIN-RELATED"/>
    <property type="match status" value="1"/>
</dbReference>
<keyword evidence="5" id="KW-1185">Reference proteome</keyword>
<evidence type="ECO:0000313" key="4">
    <source>
        <dbReference type="EMBL" id="WZU69144.1"/>
    </source>
</evidence>
<keyword evidence="3" id="KW-0732">Signal</keyword>
<dbReference type="Gene3D" id="3.40.190.10">
    <property type="entry name" value="Periplasmic binding protein-like II"/>
    <property type="match status" value="2"/>
</dbReference>
<dbReference type="Pfam" id="PF01547">
    <property type="entry name" value="SBP_bac_1"/>
    <property type="match status" value="1"/>
</dbReference>
<dbReference type="InterPro" id="IPR006059">
    <property type="entry name" value="SBP"/>
</dbReference>
<evidence type="ECO:0000256" key="2">
    <source>
        <dbReference type="ARBA" id="ARBA00008520"/>
    </source>
</evidence>
<gene>
    <name evidence="4" type="ORF">AABB31_09970</name>
</gene>
<comment type="similarity">
    <text evidence="2">Belongs to the bacterial solute-binding protein 1 family.</text>
</comment>
<dbReference type="AlphaFoldDB" id="A0AAN0MD55"/>
<name>A0AAN0MD55_9RHOB</name>
<reference evidence="4" key="1">
    <citation type="submission" date="2024-08" db="EMBL/GenBank/DDBJ databases">
        <title>Phylogenomic analyses of a clade within the roseobacter group suggest taxonomic reassignments of species of the genera Aestuariivita, Citreicella, Loktanella, Nautella, Pelagibaca, Ruegeria, Thalassobius, Thiobacimonas and Tropicibacter, and the proposal o.</title>
        <authorList>
            <person name="Jeon C.O."/>
        </authorList>
    </citation>
    <scope>NUCLEOTIDE SEQUENCE</scope>
    <source>
        <strain evidence="4">SS1-5</strain>
    </source>
</reference>
<dbReference type="GO" id="GO:0042597">
    <property type="term" value="C:periplasmic space"/>
    <property type="evidence" value="ECO:0007669"/>
    <property type="project" value="UniProtKB-SubCell"/>
</dbReference>
<feature type="signal peptide" evidence="3">
    <location>
        <begin position="1"/>
        <end position="24"/>
    </location>
</feature>
<comment type="subcellular location">
    <subcellularLocation>
        <location evidence="1">Periplasm</location>
    </subcellularLocation>
</comment>
<sequence length="420" mass="46705">MHSILKSSFAAIVTAGIAATSAMADGHAALSGDLKITSDMSNPAPRAVMEGLVADFQELHPDLNIELTIVDREAWKTQIRNALGANPPDVVNWYAANRMGPYVEAGLFEDISDMYENGDLPGLDSVKGAMTLDGKQWGVPYTYYQWGIYYREDIFDELGLSEPTTFDEELANCQKIVDSGRSCYAIGTKFLWTAGGWFDYLNMRTNGFDFHMQLARGEVEWTDDRVRETFANWRKIIDMGGYIPDHQSYSWQEALNFMTDGEAAAYLIGNFAVPPLREAGLTDEQIDFYQFPKIADVEMGEDAPTDTFHIPSGAENKDNARAFLQFVTSADVQTKINAGDALGQLPVNADSGVDKDEFLEQGFEMLSSNATGGVAQFFDRDFPAEMASVGMEGLQEFMVFPDNLDDILARLEDARQRIYQ</sequence>
<feature type="chain" id="PRO_5042853895" evidence="3">
    <location>
        <begin position="25"/>
        <end position="420"/>
    </location>
</feature>
<proteinExistence type="inferred from homology"/>
<dbReference type="PANTHER" id="PTHR43649:SF14">
    <property type="entry name" value="BLR3389 PROTEIN"/>
    <property type="match status" value="1"/>
</dbReference>